<feature type="non-terminal residue" evidence="2">
    <location>
        <position position="320"/>
    </location>
</feature>
<sequence>MNCQSIRNKRTDLTECIDYFKPDVILGTESWLSIEHKNAEIFPEGYHKNVYRKDRNKNGGGVFVAFHDRFETLEVENSDSKCEVVWAEMQTKSKNAIIGCYHSPPSADITSLEELDKSINNIRTKSKEKILILSGDFNLPHINWSNQTVKNNSSQINQHHKLLEISQDADKTRLDNNLDLYFTNYPSLIKSCDTAPGFSDHDLVVTDSDIKPIYNKTKRRKIFKFKKADWSNINNKMEGLSNKTLKRKLQKNIRNAHWNYVNETLNKSLEDGNNKSFWKYIKAKRNDSIGVAAIKSNGVLYHDNATKAELLNAQFKSVFT</sequence>
<dbReference type="SUPFAM" id="SSF56219">
    <property type="entry name" value="DNase I-like"/>
    <property type="match status" value="1"/>
</dbReference>
<evidence type="ECO:0000259" key="1">
    <source>
        <dbReference type="Pfam" id="PF14529"/>
    </source>
</evidence>
<accession>A0ABQ9F6X6</accession>
<keyword evidence="3" id="KW-1185">Reference proteome</keyword>
<dbReference type="PANTHER" id="PTHR33395">
    <property type="entry name" value="TRANSCRIPTASE, PUTATIVE-RELATED-RELATED"/>
    <property type="match status" value="1"/>
</dbReference>
<dbReference type="Gene3D" id="3.60.10.10">
    <property type="entry name" value="Endonuclease/exonuclease/phosphatase"/>
    <property type="match status" value="1"/>
</dbReference>
<proteinExistence type="predicted"/>
<name>A0ABQ9F6X6_TEGGR</name>
<dbReference type="PANTHER" id="PTHR33395:SF22">
    <property type="entry name" value="REVERSE TRANSCRIPTASE DOMAIN-CONTAINING PROTEIN"/>
    <property type="match status" value="1"/>
</dbReference>
<organism evidence="2 3">
    <name type="scientific">Tegillarca granosa</name>
    <name type="common">Malaysian cockle</name>
    <name type="synonym">Anadara granosa</name>
    <dbReference type="NCBI Taxonomy" id="220873"/>
    <lineage>
        <taxon>Eukaryota</taxon>
        <taxon>Metazoa</taxon>
        <taxon>Spiralia</taxon>
        <taxon>Lophotrochozoa</taxon>
        <taxon>Mollusca</taxon>
        <taxon>Bivalvia</taxon>
        <taxon>Autobranchia</taxon>
        <taxon>Pteriomorphia</taxon>
        <taxon>Arcoida</taxon>
        <taxon>Arcoidea</taxon>
        <taxon>Arcidae</taxon>
        <taxon>Tegillarca</taxon>
    </lineage>
</organism>
<comment type="caution">
    <text evidence="2">The sequence shown here is derived from an EMBL/GenBank/DDBJ whole genome shotgun (WGS) entry which is preliminary data.</text>
</comment>
<dbReference type="Proteomes" id="UP001217089">
    <property type="component" value="Unassembled WGS sequence"/>
</dbReference>
<gene>
    <name evidence="2" type="ORF">KUTeg_009317</name>
</gene>
<evidence type="ECO:0000313" key="3">
    <source>
        <dbReference type="Proteomes" id="UP001217089"/>
    </source>
</evidence>
<dbReference type="EMBL" id="JARBDR010000434">
    <property type="protein sequence ID" value="KAJ8313130.1"/>
    <property type="molecule type" value="Genomic_DNA"/>
</dbReference>
<feature type="domain" description="Endonuclease/exonuclease/phosphatase" evidence="1">
    <location>
        <begin position="97"/>
        <end position="204"/>
    </location>
</feature>
<reference evidence="2 3" key="1">
    <citation type="submission" date="2022-12" db="EMBL/GenBank/DDBJ databases">
        <title>Chromosome-level genome of Tegillarca granosa.</title>
        <authorList>
            <person name="Kim J."/>
        </authorList>
    </citation>
    <scope>NUCLEOTIDE SEQUENCE [LARGE SCALE GENOMIC DNA]</scope>
    <source>
        <strain evidence="2">Teg-2019</strain>
        <tissue evidence="2">Adductor muscle</tissue>
    </source>
</reference>
<protein>
    <recommendedName>
        <fullName evidence="1">Endonuclease/exonuclease/phosphatase domain-containing protein</fullName>
    </recommendedName>
</protein>
<evidence type="ECO:0000313" key="2">
    <source>
        <dbReference type="EMBL" id="KAJ8313130.1"/>
    </source>
</evidence>
<dbReference type="Pfam" id="PF14529">
    <property type="entry name" value="Exo_endo_phos_2"/>
    <property type="match status" value="1"/>
</dbReference>
<dbReference type="InterPro" id="IPR005135">
    <property type="entry name" value="Endo/exonuclease/phosphatase"/>
</dbReference>
<dbReference type="InterPro" id="IPR036691">
    <property type="entry name" value="Endo/exonu/phosph_ase_sf"/>
</dbReference>